<keyword evidence="3" id="KW-1185">Reference proteome</keyword>
<protein>
    <recommendedName>
        <fullName evidence="1">DUF3859 domain-containing protein</fullName>
    </recommendedName>
</protein>
<gene>
    <name evidence="2" type="ORF">DN068_04760</name>
</gene>
<dbReference type="EMBL" id="QKTW01000006">
    <property type="protein sequence ID" value="PZF74322.1"/>
    <property type="molecule type" value="Genomic_DNA"/>
</dbReference>
<evidence type="ECO:0000259" key="1">
    <source>
        <dbReference type="Pfam" id="PF12975"/>
    </source>
</evidence>
<dbReference type="Proteomes" id="UP000248745">
    <property type="component" value="Unassembled WGS sequence"/>
</dbReference>
<organism evidence="2 3">
    <name type="scientific">Taibaiella soli</name>
    <dbReference type="NCBI Taxonomy" id="1649169"/>
    <lineage>
        <taxon>Bacteria</taxon>
        <taxon>Pseudomonadati</taxon>
        <taxon>Bacteroidota</taxon>
        <taxon>Chitinophagia</taxon>
        <taxon>Chitinophagales</taxon>
        <taxon>Chitinophagaceae</taxon>
        <taxon>Taibaiella</taxon>
    </lineage>
</organism>
<accession>A0A2W2AL67</accession>
<feature type="domain" description="DUF3859" evidence="1">
    <location>
        <begin position="55"/>
        <end position="157"/>
    </location>
</feature>
<dbReference type="Pfam" id="PF12975">
    <property type="entry name" value="DUF3859"/>
    <property type="match status" value="1"/>
</dbReference>
<evidence type="ECO:0000313" key="3">
    <source>
        <dbReference type="Proteomes" id="UP000248745"/>
    </source>
</evidence>
<dbReference type="OrthoDB" id="1343286at2"/>
<comment type="caution">
    <text evidence="2">The sequence shown here is derived from an EMBL/GenBank/DDBJ whole genome shotgun (WGS) entry which is preliminary data.</text>
</comment>
<dbReference type="InterPro" id="IPR024331">
    <property type="entry name" value="DUF3859"/>
</dbReference>
<reference evidence="2 3" key="1">
    <citation type="submission" date="2018-06" db="EMBL/GenBank/DDBJ databases">
        <title>Mucibacter soli gen. nov., sp. nov., a new member of the family Chitinophagaceae producing mucin.</title>
        <authorList>
            <person name="Kim M.-K."/>
            <person name="Park S."/>
            <person name="Kim T.-S."/>
            <person name="Joung Y."/>
            <person name="Han J.-H."/>
            <person name="Kim S.B."/>
        </authorList>
    </citation>
    <scope>NUCLEOTIDE SEQUENCE [LARGE SCALE GENOMIC DNA]</scope>
    <source>
        <strain evidence="2 3">R1-15</strain>
    </source>
</reference>
<proteinExistence type="predicted"/>
<dbReference type="Gene3D" id="2.60.40.2390">
    <property type="match status" value="1"/>
</dbReference>
<dbReference type="PROSITE" id="PS51257">
    <property type="entry name" value="PROKAR_LIPOPROTEIN"/>
    <property type="match status" value="1"/>
</dbReference>
<dbReference type="AlphaFoldDB" id="A0A2W2AL67"/>
<sequence length="162" mass="18950">MMRQFLAPVALLLFTASCNSSYDKKYVPKENHERQTIRFMELGYGIGTPNSDHSEFTIKEPVDTIPLELGKEFGVRYSLESNFDEEVTIQTVWTFPDSMINAEEGGEKHIYLPRNKTVQPNESRFTAYILEEKTELIPGKWFLSIYYEGKLLYRKVFFLKNK</sequence>
<dbReference type="RefSeq" id="WP_110997738.1">
    <property type="nucleotide sequence ID" value="NZ_QKTW01000006.1"/>
</dbReference>
<name>A0A2W2AL67_9BACT</name>
<evidence type="ECO:0000313" key="2">
    <source>
        <dbReference type="EMBL" id="PZF74322.1"/>
    </source>
</evidence>